<reference evidence="2" key="1">
    <citation type="journal article" date="2010" name="Genome Biol.">
        <title>Genome sequence of the necrotrophic plant pathogen Pythium ultimum reveals original pathogenicity mechanisms and effector repertoire.</title>
        <authorList>
            <person name="Levesque C.A."/>
            <person name="Brouwer H."/>
            <person name="Cano L."/>
            <person name="Hamilton J.P."/>
            <person name="Holt C."/>
            <person name="Huitema E."/>
            <person name="Raffaele S."/>
            <person name="Robideau G.P."/>
            <person name="Thines M."/>
            <person name="Win J."/>
            <person name="Zerillo M.M."/>
            <person name="Beakes G.W."/>
            <person name="Boore J.L."/>
            <person name="Busam D."/>
            <person name="Dumas B."/>
            <person name="Ferriera S."/>
            <person name="Fuerstenberg S.I."/>
            <person name="Gachon C.M."/>
            <person name="Gaulin E."/>
            <person name="Govers F."/>
            <person name="Grenville-Briggs L."/>
            <person name="Horner N."/>
            <person name="Hostetler J."/>
            <person name="Jiang R.H."/>
            <person name="Johnson J."/>
            <person name="Krajaejun T."/>
            <person name="Lin H."/>
            <person name="Meijer H.J."/>
            <person name="Moore B."/>
            <person name="Morris P."/>
            <person name="Phuntmart V."/>
            <person name="Puiu D."/>
            <person name="Shetty J."/>
            <person name="Stajich J.E."/>
            <person name="Tripathy S."/>
            <person name="Wawra S."/>
            <person name="van West P."/>
            <person name="Whitty B.R."/>
            <person name="Coutinho P.M."/>
            <person name="Henrissat B."/>
            <person name="Martin F."/>
            <person name="Thomas P.D."/>
            <person name="Tyler B.M."/>
            <person name="De Vries R.P."/>
            <person name="Kamoun S."/>
            <person name="Yandell M."/>
            <person name="Tisserat N."/>
            <person name="Buell C.R."/>
        </authorList>
    </citation>
    <scope>NUCLEOTIDE SEQUENCE</scope>
    <source>
        <strain evidence="2">DAOM:BR144</strain>
    </source>
</reference>
<accession>K3WWG6</accession>
<evidence type="ECO:0000313" key="1">
    <source>
        <dbReference type="EnsemblProtists" id="PYU1_T009314"/>
    </source>
</evidence>
<protein>
    <submittedName>
        <fullName evidence="1">Uncharacterized protein</fullName>
    </submittedName>
</protein>
<dbReference type="InParanoid" id="K3WWG6"/>
<name>K3WWG6_GLOUD</name>
<dbReference type="VEuPathDB" id="FungiDB:PYU1_G009296"/>
<dbReference type="EMBL" id="GL376632">
    <property type="status" value="NOT_ANNOTATED_CDS"/>
    <property type="molecule type" value="Genomic_DNA"/>
</dbReference>
<sequence>MEFVFASNSVHNNTAFQRSFTVDAERTRSRSAQAMINPSMQKRGCHFDQCRHDDVV</sequence>
<dbReference type="HOGENOM" id="CLU_3020753_0_0_1"/>
<evidence type="ECO:0000313" key="2">
    <source>
        <dbReference type="Proteomes" id="UP000019132"/>
    </source>
</evidence>
<proteinExistence type="predicted"/>
<reference evidence="2" key="2">
    <citation type="submission" date="2010-04" db="EMBL/GenBank/DDBJ databases">
        <authorList>
            <person name="Buell R."/>
            <person name="Hamilton J."/>
            <person name="Hostetler J."/>
        </authorList>
    </citation>
    <scope>NUCLEOTIDE SEQUENCE [LARGE SCALE GENOMIC DNA]</scope>
    <source>
        <strain evidence="2">DAOM:BR144</strain>
    </source>
</reference>
<dbReference type="AlphaFoldDB" id="K3WWG6"/>
<dbReference type="Proteomes" id="UP000019132">
    <property type="component" value="Unassembled WGS sequence"/>
</dbReference>
<organism evidence="1 2">
    <name type="scientific">Globisporangium ultimum (strain ATCC 200006 / CBS 805.95 / DAOM BR144)</name>
    <name type="common">Pythium ultimum</name>
    <dbReference type="NCBI Taxonomy" id="431595"/>
    <lineage>
        <taxon>Eukaryota</taxon>
        <taxon>Sar</taxon>
        <taxon>Stramenopiles</taxon>
        <taxon>Oomycota</taxon>
        <taxon>Peronosporomycetes</taxon>
        <taxon>Pythiales</taxon>
        <taxon>Pythiaceae</taxon>
        <taxon>Globisporangium</taxon>
    </lineage>
</organism>
<dbReference type="EnsemblProtists" id="PYU1_T009314">
    <property type="protein sequence ID" value="PYU1_T009314"/>
    <property type="gene ID" value="PYU1_G009296"/>
</dbReference>
<reference evidence="1" key="3">
    <citation type="submission" date="2015-02" db="UniProtKB">
        <authorList>
            <consortium name="EnsemblProtists"/>
        </authorList>
    </citation>
    <scope>IDENTIFICATION</scope>
    <source>
        <strain evidence="1">DAOM BR144</strain>
    </source>
</reference>
<keyword evidence="2" id="KW-1185">Reference proteome</keyword>